<feature type="region of interest" description="Disordered" evidence="1">
    <location>
        <begin position="450"/>
        <end position="470"/>
    </location>
</feature>
<name>A0A9Q0RHV7_BLOTA</name>
<evidence type="ECO:0000256" key="1">
    <source>
        <dbReference type="SAM" id="MobiDB-lite"/>
    </source>
</evidence>
<dbReference type="AlphaFoldDB" id="A0A9Q0RHV7"/>
<organism evidence="2 3">
    <name type="scientific">Blomia tropicalis</name>
    <name type="common">Mite</name>
    <dbReference type="NCBI Taxonomy" id="40697"/>
    <lineage>
        <taxon>Eukaryota</taxon>
        <taxon>Metazoa</taxon>
        <taxon>Ecdysozoa</taxon>
        <taxon>Arthropoda</taxon>
        <taxon>Chelicerata</taxon>
        <taxon>Arachnida</taxon>
        <taxon>Acari</taxon>
        <taxon>Acariformes</taxon>
        <taxon>Sarcoptiformes</taxon>
        <taxon>Astigmata</taxon>
        <taxon>Glycyphagoidea</taxon>
        <taxon>Echimyopodidae</taxon>
        <taxon>Blomia</taxon>
    </lineage>
</organism>
<reference evidence="2" key="1">
    <citation type="submission" date="2022-12" db="EMBL/GenBank/DDBJ databases">
        <title>Genome assemblies of Blomia tropicalis.</title>
        <authorList>
            <person name="Cui Y."/>
        </authorList>
    </citation>
    <scope>NUCLEOTIDE SEQUENCE</scope>
    <source>
        <tissue evidence="2">Adult mites</tissue>
    </source>
</reference>
<dbReference type="Gene3D" id="3.15.10.30">
    <property type="entry name" value="Haemolymph juvenile hormone binding protein"/>
    <property type="match status" value="1"/>
</dbReference>
<proteinExistence type="predicted"/>
<dbReference type="OMA" id="NMRSMDE"/>
<evidence type="ECO:0000313" key="2">
    <source>
        <dbReference type="EMBL" id="KAJ6216128.1"/>
    </source>
</evidence>
<accession>A0A9Q0RHV7</accession>
<evidence type="ECO:0000313" key="3">
    <source>
        <dbReference type="Proteomes" id="UP001142055"/>
    </source>
</evidence>
<protein>
    <submittedName>
        <fullName evidence="2">Uncharacterized protein</fullName>
    </submittedName>
</protein>
<gene>
    <name evidence="2" type="ORF">RDWZM_007285</name>
</gene>
<comment type="caution">
    <text evidence="2">The sequence shown here is derived from an EMBL/GenBank/DDBJ whole genome shotgun (WGS) entry which is preliminary data.</text>
</comment>
<dbReference type="InterPro" id="IPR038606">
    <property type="entry name" value="To_sf"/>
</dbReference>
<feature type="compositionally biased region" description="Acidic residues" evidence="1">
    <location>
        <begin position="455"/>
        <end position="469"/>
    </location>
</feature>
<dbReference type="Proteomes" id="UP001142055">
    <property type="component" value="Chromosome 3"/>
</dbReference>
<sequence length="545" mass="62450">MFTLATTISTLFTSRNGLKVWFIPLLCLIFYTICHNCNLFDCSETIILTPKDFSKIKIRFDFAQDDTTADLDPIVAKATAPIKHFDQELVLSILTNKLNGLKDYLQNFTQHNSTDDSILIEPYTTTVTRPECNLNITLDTIQIVGISQFTISDIATNIKSKKVSALLRFGAIRVSLYYKVNGDRLEDELKELTKPYSDKGKITYTVHGWRTTFSGKVVDIDANRTKLGLAGFGMRSHYNFFEPVLESFVHGEDRNQLIDIGRFISTELMRKTINGVDDHLENIVLEQLNVREMGTWANFRDGGDQYEEDGHLMMMESKIHEQTRRRRKRQVPCEVGEELDEYVDSLFRFLKRLVRVMEPFNLPNATIELEEYNLQIFLHSGGATRAYTFERKRPAWVLCQNETTTLGLTVGIEELRVHYKYRVIQDWKLLFDGDLEAQIRRPKAQVQITQLNPPENEDEEGFGDGDEEQPQVQQRIDRLKVWKPGQIVVLIRGLGNLSSALSMIINQMLSDTSTLDPVIRMIETDGVVAANDMLKNVSIPIFSII</sequence>
<dbReference type="EMBL" id="JAPWDV010000003">
    <property type="protein sequence ID" value="KAJ6216128.1"/>
    <property type="molecule type" value="Genomic_DNA"/>
</dbReference>
<keyword evidence="3" id="KW-1185">Reference proteome</keyword>